<evidence type="ECO:0000313" key="1">
    <source>
        <dbReference type="EMBL" id="KIO09348.1"/>
    </source>
</evidence>
<keyword evidence="2" id="KW-1185">Reference proteome</keyword>
<dbReference type="Proteomes" id="UP000054217">
    <property type="component" value="Unassembled WGS sequence"/>
</dbReference>
<proteinExistence type="predicted"/>
<dbReference type="HOGENOM" id="CLU_2723190_0_0_1"/>
<dbReference type="InParanoid" id="A0A0C3JJS6"/>
<dbReference type="OrthoDB" id="2697436at2759"/>
<organism evidence="1 2">
    <name type="scientific">Pisolithus tinctorius Marx 270</name>
    <dbReference type="NCBI Taxonomy" id="870435"/>
    <lineage>
        <taxon>Eukaryota</taxon>
        <taxon>Fungi</taxon>
        <taxon>Dikarya</taxon>
        <taxon>Basidiomycota</taxon>
        <taxon>Agaricomycotina</taxon>
        <taxon>Agaricomycetes</taxon>
        <taxon>Agaricomycetidae</taxon>
        <taxon>Boletales</taxon>
        <taxon>Sclerodermatineae</taxon>
        <taxon>Pisolithaceae</taxon>
        <taxon>Pisolithus</taxon>
    </lineage>
</organism>
<accession>A0A0C3JJS6</accession>
<reference evidence="2" key="2">
    <citation type="submission" date="2015-01" db="EMBL/GenBank/DDBJ databases">
        <title>Evolutionary Origins and Diversification of the Mycorrhizal Mutualists.</title>
        <authorList>
            <consortium name="DOE Joint Genome Institute"/>
            <consortium name="Mycorrhizal Genomics Consortium"/>
            <person name="Kohler A."/>
            <person name="Kuo A."/>
            <person name="Nagy L.G."/>
            <person name="Floudas D."/>
            <person name="Copeland A."/>
            <person name="Barry K.W."/>
            <person name="Cichocki N."/>
            <person name="Veneault-Fourrey C."/>
            <person name="LaButti K."/>
            <person name="Lindquist E.A."/>
            <person name="Lipzen A."/>
            <person name="Lundell T."/>
            <person name="Morin E."/>
            <person name="Murat C."/>
            <person name="Riley R."/>
            <person name="Ohm R."/>
            <person name="Sun H."/>
            <person name="Tunlid A."/>
            <person name="Henrissat B."/>
            <person name="Grigoriev I.V."/>
            <person name="Hibbett D.S."/>
            <person name="Martin F."/>
        </authorList>
    </citation>
    <scope>NUCLEOTIDE SEQUENCE [LARGE SCALE GENOMIC DNA]</scope>
    <source>
        <strain evidence="2">Marx 270</strain>
    </source>
</reference>
<dbReference type="EMBL" id="KN831954">
    <property type="protein sequence ID" value="KIO09348.1"/>
    <property type="molecule type" value="Genomic_DNA"/>
</dbReference>
<dbReference type="AlphaFoldDB" id="A0A0C3JJS6"/>
<name>A0A0C3JJS6_PISTI</name>
<sequence length="72" mass="7722">MCAINIIADLPDRPSSSRVICIFVGRPALEVSSSYLACCCAVSLAFRVVCFPHSALSGDASFIQFRALVIEI</sequence>
<reference evidence="1 2" key="1">
    <citation type="submission" date="2014-04" db="EMBL/GenBank/DDBJ databases">
        <authorList>
            <consortium name="DOE Joint Genome Institute"/>
            <person name="Kuo A."/>
            <person name="Kohler A."/>
            <person name="Costa M.D."/>
            <person name="Nagy L.G."/>
            <person name="Floudas D."/>
            <person name="Copeland A."/>
            <person name="Barry K.W."/>
            <person name="Cichocki N."/>
            <person name="Veneault-Fourrey C."/>
            <person name="LaButti K."/>
            <person name="Lindquist E.A."/>
            <person name="Lipzen A."/>
            <person name="Lundell T."/>
            <person name="Morin E."/>
            <person name="Murat C."/>
            <person name="Sun H."/>
            <person name="Tunlid A."/>
            <person name="Henrissat B."/>
            <person name="Grigoriev I.V."/>
            <person name="Hibbett D.S."/>
            <person name="Martin F."/>
            <person name="Nordberg H.P."/>
            <person name="Cantor M.N."/>
            <person name="Hua S.X."/>
        </authorList>
    </citation>
    <scope>NUCLEOTIDE SEQUENCE [LARGE SCALE GENOMIC DNA]</scope>
    <source>
        <strain evidence="1 2">Marx 270</strain>
    </source>
</reference>
<evidence type="ECO:0000313" key="2">
    <source>
        <dbReference type="Proteomes" id="UP000054217"/>
    </source>
</evidence>
<gene>
    <name evidence="1" type="ORF">M404DRAFT_996170</name>
</gene>
<protein>
    <submittedName>
        <fullName evidence="1">Uncharacterized protein</fullName>
    </submittedName>
</protein>